<dbReference type="PIRSF" id="PIRSF004919">
    <property type="entry name" value="TldD"/>
    <property type="match status" value="1"/>
</dbReference>
<dbReference type="GO" id="GO:0008237">
    <property type="term" value="F:metallopeptidase activity"/>
    <property type="evidence" value="ECO:0007669"/>
    <property type="project" value="UniProtKB-KW"/>
</dbReference>
<sequence>MEDLLEKAISEASSGGAKYVEARYHRNTYFTLRARNGNLIDSAEEIAEGISVRVLVDGALGFASTNRLDRESVLETARRAVETARGLSRFMKKPLELGPGRVGHVSYSVSAKKSFDSVPIDEKISLFNELWKKSREAMKEASVKVMFNEYEESAEEKIIMTSEGAYVRSFIPRVYLGYNMVVAHPQKGSIQRWQDYGGSGGFELVESWKLPDVVSREAGILERVLLEGKTPPSEPLDVIVGSEIVGLVAHESAGHPSEADRILGREAAQAGLSFIKKGMKGFKIGNENATVVDDPTIPGSYGFFLYDDEGVAARPKYLYREGVVYEHLHNRFTAAEYNTESNGSARAMNYASEPIIRMSNTYITPGDLSLEELIEDVRLGVYIKSYMEWNIDDERWSQRYVGLEAYLIENGEIKGFVRNPVLEITTKAFYSGIVAKSRHLKFYTGTCGKGEPSQGVPVWFGGPDVKLSKVKLGQAPG</sequence>
<comment type="caution">
    <text evidence="8">The sequence shown here is derived from an EMBL/GenBank/DDBJ whole genome shotgun (WGS) entry which is preliminary data.</text>
</comment>
<feature type="domain" description="Metalloprotease TldD/E C-terminal" evidence="6">
    <location>
        <begin position="236"/>
        <end position="472"/>
    </location>
</feature>
<dbReference type="InterPro" id="IPR025502">
    <property type="entry name" value="TldD"/>
</dbReference>
<keyword evidence="3" id="KW-0378">Hydrolase</keyword>
<dbReference type="Pfam" id="PF19290">
    <property type="entry name" value="PmbA_TldD_2nd"/>
    <property type="match status" value="1"/>
</dbReference>
<dbReference type="InterPro" id="IPR002510">
    <property type="entry name" value="Metalloprtase-TldD/E_N"/>
</dbReference>
<evidence type="ECO:0000259" key="6">
    <source>
        <dbReference type="Pfam" id="PF19289"/>
    </source>
</evidence>
<comment type="similarity">
    <text evidence="1">Belongs to the peptidase U62 family.</text>
</comment>
<proteinExistence type="inferred from homology"/>
<dbReference type="InterPro" id="IPR036059">
    <property type="entry name" value="TldD/PmbA_sf"/>
</dbReference>
<dbReference type="GO" id="GO:0006508">
    <property type="term" value="P:proteolysis"/>
    <property type="evidence" value="ECO:0007669"/>
    <property type="project" value="UniProtKB-KW"/>
</dbReference>
<evidence type="ECO:0000256" key="3">
    <source>
        <dbReference type="ARBA" id="ARBA00022801"/>
    </source>
</evidence>
<dbReference type="PANTHER" id="PTHR30624">
    <property type="entry name" value="UNCHARACTERIZED PROTEIN TLDD AND PMBA"/>
    <property type="match status" value="1"/>
</dbReference>
<dbReference type="Gene3D" id="3.30.2290.10">
    <property type="entry name" value="PmbA/TldD superfamily"/>
    <property type="match status" value="1"/>
</dbReference>
<protein>
    <submittedName>
        <fullName evidence="8">TldD/PmbA family protein</fullName>
    </submittedName>
</protein>
<dbReference type="InterPro" id="IPR045570">
    <property type="entry name" value="Metalloprtase-TldD/E_cen_dom"/>
</dbReference>
<evidence type="ECO:0000256" key="1">
    <source>
        <dbReference type="ARBA" id="ARBA00005836"/>
    </source>
</evidence>
<evidence type="ECO:0000256" key="2">
    <source>
        <dbReference type="ARBA" id="ARBA00022670"/>
    </source>
</evidence>
<evidence type="ECO:0000259" key="5">
    <source>
        <dbReference type="Pfam" id="PF01523"/>
    </source>
</evidence>
<name>A0A7J3XZ13_9CREN</name>
<evidence type="ECO:0000256" key="4">
    <source>
        <dbReference type="ARBA" id="ARBA00023049"/>
    </source>
</evidence>
<dbReference type="InterPro" id="IPR051463">
    <property type="entry name" value="Peptidase_U62_metallo"/>
</dbReference>
<evidence type="ECO:0000259" key="7">
    <source>
        <dbReference type="Pfam" id="PF19290"/>
    </source>
</evidence>
<accession>A0A7J3XZ13</accession>
<dbReference type="SUPFAM" id="SSF111283">
    <property type="entry name" value="Putative modulator of DNA gyrase, PmbA/TldD"/>
    <property type="match status" value="1"/>
</dbReference>
<dbReference type="EMBL" id="DRYK01000055">
    <property type="protein sequence ID" value="HHP67937.1"/>
    <property type="molecule type" value="Genomic_DNA"/>
</dbReference>
<organism evidence="8">
    <name type="scientific">Thermogladius calderae</name>
    <dbReference type="NCBI Taxonomy" id="1200300"/>
    <lineage>
        <taxon>Archaea</taxon>
        <taxon>Thermoproteota</taxon>
        <taxon>Thermoprotei</taxon>
        <taxon>Desulfurococcales</taxon>
        <taxon>Desulfurococcaceae</taxon>
        <taxon>Thermogladius</taxon>
    </lineage>
</organism>
<feature type="domain" description="Metalloprotease TldD/E N-terminal" evidence="5">
    <location>
        <begin position="20"/>
        <end position="84"/>
    </location>
</feature>
<dbReference type="InterPro" id="IPR045569">
    <property type="entry name" value="Metalloprtase-TldD/E_C"/>
</dbReference>
<keyword evidence="2" id="KW-0645">Protease</keyword>
<evidence type="ECO:0000313" key="8">
    <source>
        <dbReference type="EMBL" id="HHP67937.1"/>
    </source>
</evidence>
<dbReference type="PANTHER" id="PTHR30624:SF11">
    <property type="entry name" value="ZINC-DEPENDENT PROTEASE, TLDD_PMBA FAMILY"/>
    <property type="match status" value="1"/>
</dbReference>
<feature type="domain" description="Metalloprotease TldD/E central" evidence="7">
    <location>
        <begin position="114"/>
        <end position="219"/>
    </location>
</feature>
<keyword evidence="4" id="KW-0482">Metalloprotease</keyword>
<reference evidence="8" key="1">
    <citation type="journal article" date="2020" name="mSystems">
        <title>Genome- and Community-Level Interaction Insights into Carbon Utilization and Element Cycling Functions of Hydrothermarchaeota in Hydrothermal Sediment.</title>
        <authorList>
            <person name="Zhou Z."/>
            <person name="Liu Y."/>
            <person name="Xu W."/>
            <person name="Pan J."/>
            <person name="Luo Z.H."/>
            <person name="Li M."/>
        </authorList>
    </citation>
    <scope>NUCLEOTIDE SEQUENCE [LARGE SCALE GENOMIC DNA]</scope>
    <source>
        <strain evidence="8">SpSt-110</strain>
    </source>
</reference>
<dbReference type="Pfam" id="PF01523">
    <property type="entry name" value="PmbA_TldD_1st"/>
    <property type="match status" value="1"/>
</dbReference>
<dbReference type="InterPro" id="IPR035068">
    <property type="entry name" value="TldD/PmbA_N"/>
</dbReference>
<dbReference type="AlphaFoldDB" id="A0A7J3XZ13"/>
<gene>
    <name evidence="8" type="ORF">ENM60_04010</name>
</gene>
<dbReference type="GO" id="GO:0005829">
    <property type="term" value="C:cytosol"/>
    <property type="evidence" value="ECO:0007669"/>
    <property type="project" value="TreeGrafter"/>
</dbReference>
<dbReference type="Pfam" id="PF19289">
    <property type="entry name" value="PmbA_TldD_3rd"/>
    <property type="match status" value="1"/>
</dbReference>